<comment type="caution">
    <text evidence="1">The sequence shown here is derived from an EMBL/GenBank/DDBJ whole genome shotgun (WGS) entry which is preliminary data.</text>
</comment>
<accession>A0A0E2Z2E3</accession>
<dbReference type="Proteomes" id="UP000028839">
    <property type="component" value="Unassembled WGS sequence"/>
</dbReference>
<evidence type="ECO:0008006" key="3">
    <source>
        <dbReference type="Google" id="ProtNLM"/>
    </source>
</evidence>
<dbReference type="GO" id="GO:0008146">
    <property type="term" value="F:sulfotransferase activity"/>
    <property type="evidence" value="ECO:0007669"/>
    <property type="project" value="InterPro"/>
</dbReference>
<dbReference type="InterPro" id="IPR005331">
    <property type="entry name" value="Sulfotransferase"/>
</dbReference>
<sequence length="206" mass="24308">MIGIRHQFIFVHIPKTAGNAMQNILSTYSEDTIVVSGNKDGVHRFGLYSLYGTTKHSTLTDYFFALGPESFWPKRKFTCVRNPWDRAISFYFSPHNKNYSWNRNKFIRMLDKIYPMTTFLRLPAHVASTKPDQNIDLIIRYEDLHKGFSKLCDILGISRRSLPVLNKGNRKSYFEYYDSDLIQIVAERFREDIENFGYEFDSPKRY</sequence>
<reference evidence="1 2" key="1">
    <citation type="submission" date="2014-07" db="EMBL/GenBank/DDBJ databases">
        <title>Comparative analysis of Nitrosococcus oceani genome inventories of strains from Pacific and Atlantic gyres.</title>
        <authorList>
            <person name="Lim C.K."/>
            <person name="Wang L."/>
            <person name="Sayavedra-Soto L.A."/>
            <person name="Klotz M.G."/>
        </authorList>
    </citation>
    <scope>NUCLEOTIDE SEQUENCE [LARGE SCALE GENOMIC DNA]</scope>
    <source>
        <strain evidence="1 2">C-27</strain>
    </source>
</reference>
<dbReference type="EMBL" id="JPGN01000036">
    <property type="protein sequence ID" value="KFI19818.1"/>
    <property type="molecule type" value="Genomic_DNA"/>
</dbReference>
<dbReference type="OrthoDB" id="288532at2"/>
<evidence type="ECO:0000313" key="2">
    <source>
        <dbReference type="Proteomes" id="UP000028839"/>
    </source>
</evidence>
<dbReference type="GO" id="GO:0016020">
    <property type="term" value="C:membrane"/>
    <property type="evidence" value="ECO:0007669"/>
    <property type="project" value="InterPro"/>
</dbReference>
<dbReference type="Gene3D" id="3.40.50.300">
    <property type="entry name" value="P-loop containing nucleotide triphosphate hydrolases"/>
    <property type="match status" value="1"/>
</dbReference>
<evidence type="ECO:0000313" key="1">
    <source>
        <dbReference type="EMBL" id="KFI19818.1"/>
    </source>
</evidence>
<organism evidence="1 2">
    <name type="scientific">Nitrosococcus oceani C-27</name>
    <dbReference type="NCBI Taxonomy" id="314279"/>
    <lineage>
        <taxon>Bacteria</taxon>
        <taxon>Pseudomonadati</taxon>
        <taxon>Pseudomonadota</taxon>
        <taxon>Gammaproteobacteria</taxon>
        <taxon>Chromatiales</taxon>
        <taxon>Chromatiaceae</taxon>
        <taxon>Nitrosococcus</taxon>
    </lineage>
</organism>
<gene>
    <name evidence="1" type="ORF">IB75_06420</name>
</gene>
<protein>
    <recommendedName>
        <fullName evidence="3">Sulfotransferase</fullName>
    </recommendedName>
</protein>
<proteinExistence type="predicted"/>
<dbReference type="HOGENOM" id="CLU_094945_1_0_6"/>
<dbReference type="Pfam" id="PF03567">
    <property type="entry name" value="Sulfotransfer_2"/>
    <property type="match status" value="1"/>
</dbReference>
<dbReference type="AlphaFoldDB" id="A0A0E2Z2E3"/>
<name>A0A0E2Z2E3_9GAMM</name>
<dbReference type="SUPFAM" id="SSF52540">
    <property type="entry name" value="P-loop containing nucleoside triphosphate hydrolases"/>
    <property type="match status" value="1"/>
</dbReference>
<dbReference type="InterPro" id="IPR027417">
    <property type="entry name" value="P-loop_NTPase"/>
</dbReference>